<dbReference type="GO" id="GO:0005507">
    <property type="term" value="F:copper ion binding"/>
    <property type="evidence" value="ECO:0007669"/>
    <property type="project" value="TreeGrafter"/>
</dbReference>
<protein>
    <submittedName>
        <fullName evidence="2">Divalent-cation tolerance protein CutA</fullName>
    </submittedName>
</protein>
<dbReference type="SUPFAM" id="SSF54913">
    <property type="entry name" value="GlnB-like"/>
    <property type="match status" value="1"/>
</dbReference>
<dbReference type="RefSeq" id="WP_006340851.1">
    <property type="nucleotide sequence ID" value="NZ_BAWW01000005.1"/>
</dbReference>
<organism evidence="2 3">
    <name type="scientific">Parachlamydia acanthamoebae</name>
    <dbReference type="NCBI Taxonomy" id="83552"/>
    <lineage>
        <taxon>Bacteria</taxon>
        <taxon>Pseudomonadati</taxon>
        <taxon>Chlamydiota</taxon>
        <taxon>Chlamydiia</taxon>
        <taxon>Parachlamydiales</taxon>
        <taxon>Parachlamydiaceae</taxon>
        <taxon>Parachlamydia</taxon>
    </lineage>
</organism>
<dbReference type="PANTHER" id="PTHR23419:SF8">
    <property type="entry name" value="FI09726P"/>
    <property type="match status" value="1"/>
</dbReference>
<dbReference type="InterPro" id="IPR011322">
    <property type="entry name" value="N-reg_PII-like_a/b"/>
</dbReference>
<dbReference type="AlphaFoldDB" id="A0A0C1C313"/>
<comment type="similarity">
    <text evidence="1">Belongs to the CutA family.</text>
</comment>
<evidence type="ECO:0000313" key="2">
    <source>
        <dbReference type="EMBL" id="KIA77946.1"/>
    </source>
</evidence>
<dbReference type="GO" id="GO:0010038">
    <property type="term" value="P:response to metal ion"/>
    <property type="evidence" value="ECO:0007669"/>
    <property type="project" value="InterPro"/>
</dbReference>
<gene>
    <name evidence="2" type="primary">cutA</name>
    <name evidence="2" type="ORF">DB43_FG00050</name>
</gene>
<dbReference type="Pfam" id="PF03091">
    <property type="entry name" value="CutA1"/>
    <property type="match status" value="1"/>
</dbReference>
<dbReference type="PATRIC" id="fig|83552.4.peg.835"/>
<evidence type="ECO:0000256" key="1">
    <source>
        <dbReference type="ARBA" id="ARBA00010169"/>
    </source>
</evidence>
<dbReference type="Gene3D" id="3.30.70.120">
    <property type="match status" value="1"/>
</dbReference>
<accession>A0A0C1C313</accession>
<sequence length="118" mass="14026">MTTFIEVHWTSGSIEEARKISRYLVQERFVACAQITPWIESIYMWNNQLETTQESKVVFKTRLEKFEKIKEVILQNCSYQVPEITYQMIQGGNREYLEWVETSTPDFSSTYVKEPVQN</sequence>
<dbReference type="Proteomes" id="UP000031307">
    <property type="component" value="Unassembled WGS sequence"/>
</dbReference>
<reference evidence="2 3" key="1">
    <citation type="journal article" date="2014" name="Mol. Biol. Evol.">
        <title>Massive expansion of Ubiquitination-related gene families within the Chlamydiae.</title>
        <authorList>
            <person name="Domman D."/>
            <person name="Collingro A."/>
            <person name="Lagkouvardos I."/>
            <person name="Gehre L."/>
            <person name="Weinmaier T."/>
            <person name="Rattei T."/>
            <person name="Subtil A."/>
            <person name="Horn M."/>
        </authorList>
    </citation>
    <scope>NUCLEOTIDE SEQUENCE [LARGE SCALE GENOMIC DNA]</scope>
    <source>
        <strain evidence="2 3">OEW1</strain>
    </source>
</reference>
<dbReference type="InterPro" id="IPR004323">
    <property type="entry name" value="Ion_tolerance_CutA"/>
</dbReference>
<comment type="caution">
    <text evidence="2">The sequence shown here is derived from an EMBL/GenBank/DDBJ whole genome shotgun (WGS) entry which is preliminary data.</text>
</comment>
<dbReference type="InterPro" id="IPR015867">
    <property type="entry name" value="N-reg_PII/ATP_PRibTrfase_C"/>
</dbReference>
<name>A0A0C1C313_9BACT</name>
<dbReference type="PANTHER" id="PTHR23419">
    <property type="entry name" value="DIVALENT CATION TOLERANCE CUTA-RELATED"/>
    <property type="match status" value="1"/>
</dbReference>
<evidence type="ECO:0000313" key="3">
    <source>
        <dbReference type="Proteomes" id="UP000031307"/>
    </source>
</evidence>
<dbReference type="EMBL" id="JSAM01000051">
    <property type="protein sequence ID" value="KIA77946.1"/>
    <property type="molecule type" value="Genomic_DNA"/>
</dbReference>
<proteinExistence type="inferred from homology"/>